<dbReference type="EMBL" id="KV454012">
    <property type="protein sequence ID" value="ODV96803.1"/>
    <property type="molecule type" value="Genomic_DNA"/>
</dbReference>
<feature type="compositionally biased region" description="Basic residues" evidence="1">
    <location>
        <begin position="330"/>
        <end position="339"/>
    </location>
</feature>
<dbReference type="Proteomes" id="UP000094236">
    <property type="component" value="Unassembled WGS sequence"/>
</dbReference>
<feature type="region of interest" description="Disordered" evidence="1">
    <location>
        <begin position="37"/>
        <end position="60"/>
    </location>
</feature>
<dbReference type="SMART" id="SM01042">
    <property type="entry name" value="Brr6_like_C_C"/>
    <property type="match status" value="1"/>
</dbReference>
<protein>
    <recommendedName>
        <fullName evidence="3">Brl1/Brr6 domain-containing protein</fullName>
    </recommendedName>
</protein>
<evidence type="ECO:0000313" key="5">
    <source>
        <dbReference type="Proteomes" id="UP000094236"/>
    </source>
</evidence>
<feature type="transmembrane region" description="Helical" evidence="2">
    <location>
        <begin position="547"/>
        <end position="566"/>
    </location>
</feature>
<dbReference type="PANTHER" id="PTHR28136">
    <property type="entry name" value="NUCLEUS EXPORT PROTEIN BRR6"/>
    <property type="match status" value="1"/>
</dbReference>
<keyword evidence="2" id="KW-1133">Transmembrane helix</keyword>
<feature type="domain" description="Brl1/Brr6" evidence="3">
    <location>
        <begin position="418"/>
        <end position="565"/>
    </location>
</feature>
<feature type="compositionally biased region" description="Polar residues" evidence="1">
    <location>
        <begin position="359"/>
        <end position="368"/>
    </location>
</feature>
<dbReference type="GO" id="GO:0006998">
    <property type="term" value="P:nuclear envelope organization"/>
    <property type="evidence" value="ECO:0007669"/>
    <property type="project" value="InterPro"/>
</dbReference>
<proteinExistence type="predicted"/>
<sequence>MASSQFGDSNNLDESLLISSLSLGESVSNSDLMQLETPFKQGDSDDSNNNNNNNNNNMKHSLNVSSLRRAYDIDGDVIMTDSPLPKRYYNYFDTIKKVQDIRTSNNTTGTMDMNGYGYNYGTVIGDANAHKDGNNNDRNKNMSLDLLNLQNKLQVIDSDIEILNHREEDILTNYDTENVDINTNYNEEKEDLQTPQVVTYKKNGGDSLIKTILSPTLLGAKTAYKISPHSNPKKLLLEMPQQEAEFQEKCKWGTDHGNQEEEEEEILEYDTAKNAVAVSNYNYMGSINRDSSSSNVTIQEPDDNFGNQVRQLWNRNENDPALPIQFQLHQHQHQHHHHYYNNNNNNNNNNSQLQKNNSAGANGNSLTKVSPTTSGPSVPSSQRFQSLAQNQQQHRLDLEPYYLPSPWMVKISKFPYVISSYLQIFFNILIAGYFAVVVFKMTKTINFDINLKIKENLNNIHSEAILCRKHYEINMCSPETIAPALHKQCQTWEKCMLKDPYLLLPDGRADNSDTTFFLNKASIGAEIFGGVINSLVEPIDYKNLIKILLLAISIFLLNFMFGYLRYKLFYYQETKYESKKNI</sequence>
<dbReference type="PANTHER" id="PTHR28136:SF1">
    <property type="entry name" value="NUCLEUS EXPORT PROTEIN BRL1"/>
    <property type="match status" value="1"/>
</dbReference>
<dbReference type="InterPro" id="IPR018767">
    <property type="entry name" value="Brl1/Brr6_dom"/>
</dbReference>
<feature type="transmembrane region" description="Helical" evidence="2">
    <location>
        <begin position="420"/>
        <end position="439"/>
    </location>
</feature>
<dbReference type="Pfam" id="PF10104">
    <property type="entry name" value="Brr6_like_C_C"/>
    <property type="match status" value="1"/>
</dbReference>
<organism evidence="4 5">
    <name type="scientific">Pachysolen tannophilus NRRL Y-2460</name>
    <dbReference type="NCBI Taxonomy" id="669874"/>
    <lineage>
        <taxon>Eukaryota</taxon>
        <taxon>Fungi</taxon>
        <taxon>Dikarya</taxon>
        <taxon>Ascomycota</taxon>
        <taxon>Saccharomycotina</taxon>
        <taxon>Pichiomycetes</taxon>
        <taxon>Pachysolenaceae</taxon>
        <taxon>Pachysolen</taxon>
    </lineage>
</organism>
<evidence type="ECO:0000256" key="1">
    <source>
        <dbReference type="SAM" id="MobiDB-lite"/>
    </source>
</evidence>
<reference evidence="5" key="1">
    <citation type="submission" date="2016-05" db="EMBL/GenBank/DDBJ databases">
        <title>Comparative genomics of biotechnologically important yeasts.</title>
        <authorList>
            <consortium name="DOE Joint Genome Institute"/>
            <person name="Riley R."/>
            <person name="Haridas S."/>
            <person name="Wolfe K.H."/>
            <person name="Lopes M.R."/>
            <person name="Hittinger C.T."/>
            <person name="Goker M."/>
            <person name="Salamov A."/>
            <person name="Wisecaver J."/>
            <person name="Long T.M."/>
            <person name="Aerts A.L."/>
            <person name="Barry K."/>
            <person name="Choi C."/>
            <person name="Clum A."/>
            <person name="Coughlan A.Y."/>
            <person name="Deshpande S."/>
            <person name="Douglass A.P."/>
            <person name="Hanson S.J."/>
            <person name="Klenk H.-P."/>
            <person name="Labutti K."/>
            <person name="Lapidus A."/>
            <person name="Lindquist E."/>
            <person name="Lipzen A."/>
            <person name="Meier-Kolthoff J.P."/>
            <person name="Ohm R.A."/>
            <person name="Otillar R.P."/>
            <person name="Pangilinan J."/>
            <person name="Peng Y."/>
            <person name="Rokas A."/>
            <person name="Rosa C.A."/>
            <person name="Scheuner C."/>
            <person name="Sibirny A.A."/>
            <person name="Slot J.C."/>
            <person name="Stielow J.B."/>
            <person name="Sun H."/>
            <person name="Kurtzman C.P."/>
            <person name="Blackwell M."/>
            <person name="Grigoriev I.V."/>
            <person name="Jeffries T.W."/>
        </authorList>
    </citation>
    <scope>NUCLEOTIDE SEQUENCE [LARGE SCALE GENOMIC DNA]</scope>
    <source>
        <strain evidence="5">NRRL Y-2460</strain>
    </source>
</reference>
<feature type="region of interest" description="Disordered" evidence="1">
    <location>
        <begin position="329"/>
        <end position="390"/>
    </location>
</feature>
<dbReference type="GO" id="GO:0031965">
    <property type="term" value="C:nuclear membrane"/>
    <property type="evidence" value="ECO:0007669"/>
    <property type="project" value="InterPro"/>
</dbReference>
<accession>A0A1E4TYG0</accession>
<name>A0A1E4TYG0_PACTA</name>
<keyword evidence="2" id="KW-0812">Transmembrane</keyword>
<evidence type="ECO:0000259" key="3">
    <source>
        <dbReference type="SMART" id="SM01042"/>
    </source>
</evidence>
<evidence type="ECO:0000256" key="2">
    <source>
        <dbReference type="SAM" id="Phobius"/>
    </source>
</evidence>
<keyword evidence="5" id="KW-1185">Reference proteome</keyword>
<feature type="compositionally biased region" description="Low complexity" evidence="1">
    <location>
        <begin position="369"/>
        <end position="381"/>
    </location>
</feature>
<keyword evidence="2" id="KW-0472">Membrane</keyword>
<evidence type="ECO:0000313" key="4">
    <source>
        <dbReference type="EMBL" id="ODV96803.1"/>
    </source>
</evidence>
<feature type="compositionally biased region" description="Low complexity" evidence="1">
    <location>
        <begin position="340"/>
        <end position="358"/>
    </location>
</feature>
<dbReference type="InterPro" id="IPR040202">
    <property type="entry name" value="Brl1/Brr6"/>
</dbReference>
<gene>
    <name evidence="4" type="ORF">PACTADRAFT_32300</name>
</gene>
<feature type="compositionally biased region" description="Low complexity" evidence="1">
    <location>
        <begin position="48"/>
        <end position="57"/>
    </location>
</feature>
<dbReference type="GO" id="GO:0055088">
    <property type="term" value="P:lipid homeostasis"/>
    <property type="evidence" value="ECO:0007669"/>
    <property type="project" value="InterPro"/>
</dbReference>
<dbReference type="OrthoDB" id="5961at2759"/>
<dbReference type="AlphaFoldDB" id="A0A1E4TYG0"/>